<accession>A0ABQ6I959</accession>
<dbReference type="EMBL" id="BSUK01000001">
    <property type="protein sequence ID" value="GMA26265.1"/>
    <property type="molecule type" value="Genomic_DNA"/>
</dbReference>
<keyword evidence="4" id="KW-0240">DNA-directed RNA polymerase</keyword>
<protein>
    <submittedName>
        <fullName evidence="4">DNA-directed RNA polymerase sigma-70 factor</fullName>
    </submittedName>
</protein>
<feature type="region of interest" description="Disordered" evidence="1">
    <location>
        <begin position="60"/>
        <end position="79"/>
    </location>
</feature>
<comment type="caution">
    <text evidence="4">The sequence shown here is derived from an EMBL/GenBank/DDBJ whole genome shotgun (WGS) entry which is preliminary data.</text>
</comment>
<reference evidence="5" key="1">
    <citation type="journal article" date="2019" name="Int. J. Syst. Evol. Microbiol.">
        <title>The Global Catalogue of Microorganisms (GCM) 10K type strain sequencing project: providing services to taxonomists for standard genome sequencing and annotation.</title>
        <authorList>
            <consortium name="The Broad Institute Genomics Platform"/>
            <consortium name="The Broad Institute Genome Sequencing Center for Infectious Disease"/>
            <person name="Wu L."/>
            <person name="Ma J."/>
        </authorList>
    </citation>
    <scope>NUCLEOTIDE SEQUENCE [LARGE SCALE GENOMIC DNA]</scope>
    <source>
        <strain evidence="5">NBRC 106348</strain>
    </source>
</reference>
<dbReference type="Proteomes" id="UP001157091">
    <property type="component" value="Unassembled WGS sequence"/>
</dbReference>
<proteinExistence type="predicted"/>
<keyword evidence="5" id="KW-1185">Reference proteome</keyword>
<dbReference type="Pfam" id="PF20239">
    <property type="entry name" value="DUF6596"/>
    <property type="match status" value="1"/>
</dbReference>
<sequence length="384" mass="41309">MGTLDLTLAEDALADAVERAVRTWPTDGAPGNPAGWLHRVARRRALDLLGSAARRTSWPLDEAVAPAAPDPGPDDVDPDALPDRRLELLFVCAHPAIDPAVRAPLMLQTVVLGVEAARVAAAFAVPAATMAQRLVRAKRRIRDARIPFRVPRRDELPRRLPPVLEAVYGAYTVEWSRTAGPHVRESLAVEARELALLLATLLDDAEALGLAALLCLSSARLAARVVDGVQVPLDEQDVRLWDARLIGQGESLLHRAHDRGTPGRFQLEAAVQSAHCARARTGRTDRHAVLRLHRALVDVAPTLGARVALAATAAQVEGPRAGLDLLDDLAGACRAYQPYWATRADLLAAAGDDASARVAFARAVDLTTDLPARRYLERRLASLG</sequence>
<dbReference type="PANTHER" id="PTHR47756">
    <property type="entry name" value="BLL6612 PROTEIN-RELATED"/>
    <property type="match status" value="1"/>
</dbReference>
<dbReference type="RefSeq" id="WP_284294609.1">
    <property type="nucleotide sequence ID" value="NZ_BSUK01000001.1"/>
</dbReference>
<evidence type="ECO:0000256" key="1">
    <source>
        <dbReference type="SAM" id="MobiDB-lite"/>
    </source>
</evidence>
<dbReference type="PANTHER" id="PTHR47756:SF2">
    <property type="entry name" value="BLL6612 PROTEIN"/>
    <property type="match status" value="1"/>
</dbReference>
<evidence type="ECO:0000313" key="5">
    <source>
        <dbReference type="Proteomes" id="UP001157091"/>
    </source>
</evidence>
<name>A0ABQ6I959_9MICO</name>
<feature type="domain" description="RNA polymerase sigma-70 region 2" evidence="2">
    <location>
        <begin position="8"/>
        <end position="54"/>
    </location>
</feature>
<gene>
    <name evidence="4" type="ORF">GCM10025864_40240</name>
</gene>
<dbReference type="InterPro" id="IPR007627">
    <property type="entry name" value="RNA_pol_sigma70_r2"/>
</dbReference>
<keyword evidence="4" id="KW-0804">Transcription</keyword>
<evidence type="ECO:0000259" key="2">
    <source>
        <dbReference type="Pfam" id="PF04542"/>
    </source>
</evidence>
<dbReference type="SUPFAM" id="SSF88946">
    <property type="entry name" value="Sigma2 domain of RNA polymerase sigma factors"/>
    <property type="match status" value="1"/>
</dbReference>
<evidence type="ECO:0000313" key="4">
    <source>
        <dbReference type="EMBL" id="GMA26265.1"/>
    </source>
</evidence>
<dbReference type="Pfam" id="PF04542">
    <property type="entry name" value="Sigma70_r2"/>
    <property type="match status" value="1"/>
</dbReference>
<dbReference type="Gene3D" id="1.10.1740.10">
    <property type="match status" value="1"/>
</dbReference>
<dbReference type="InterPro" id="IPR046531">
    <property type="entry name" value="DUF6596"/>
</dbReference>
<organism evidence="4 5">
    <name type="scientific">Luteimicrobium album</name>
    <dbReference type="NCBI Taxonomy" id="1054550"/>
    <lineage>
        <taxon>Bacteria</taxon>
        <taxon>Bacillati</taxon>
        <taxon>Actinomycetota</taxon>
        <taxon>Actinomycetes</taxon>
        <taxon>Micrococcales</taxon>
        <taxon>Luteimicrobium</taxon>
    </lineage>
</organism>
<feature type="domain" description="DUF6596" evidence="3">
    <location>
        <begin position="159"/>
        <end position="257"/>
    </location>
</feature>
<dbReference type="InterPro" id="IPR013325">
    <property type="entry name" value="RNA_pol_sigma_r2"/>
</dbReference>
<dbReference type="GO" id="GO:0000428">
    <property type="term" value="C:DNA-directed RNA polymerase complex"/>
    <property type="evidence" value="ECO:0007669"/>
    <property type="project" value="UniProtKB-KW"/>
</dbReference>
<evidence type="ECO:0000259" key="3">
    <source>
        <dbReference type="Pfam" id="PF20239"/>
    </source>
</evidence>